<keyword evidence="2" id="KW-1185">Reference proteome</keyword>
<comment type="caution">
    <text evidence="1">The sequence shown here is derived from an EMBL/GenBank/DDBJ whole genome shotgun (WGS) entry which is preliminary data.</text>
</comment>
<evidence type="ECO:0000313" key="1">
    <source>
        <dbReference type="EMBL" id="CAB1438271.1"/>
    </source>
</evidence>
<organism evidence="1 2">
    <name type="scientific">Pleuronectes platessa</name>
    <name type="common">European plaice</name>
    <dbReference type="NCBI Taxonomy" id="8262"/>
    <lineage>
        <taxon>Eukaryota</taxon>
        <taxon>Metazoa</taxon>
        <taxon>Chordata</taxon>
        <taxon>Craniata</taxon>
        <taxon>Vertebrata</taxon>
        <taxon>Euteleostomi</taxon>
        <taxon>Actinopterygii</taxon>
        <taxon>Neopterygii</taxon>
        <taxon>Teleostei</taxon>
        <taxon>Neoteleostei</taxon>
        <taxon>Acanthomorphata</taxon>
        <taxon>Carangaria</taxon>
        <taxon>Pleuronectiformes</taxon>
        <taxon>Pleuronectoidei</taxon>
        <taxon>Pleuronectidae</taxon>
        <taxon>Pleuronectes</taxon>
    </lineage>
</organism>
<reference evidence="1" key="1">
    <citation type="submission" date="2020-03" db="EMBL/GenBank/DDBJ databases">
        <authorList>
            <person name="Weist P."/>
        </authorList>
    </citation>
    <scope>NUCLEOTIDE SEQUENCE</scope>
</reference>
<protein>
    <submittedName>
        <fullName evidence="1">Uncharacterized protein</fullName>
    </submittedName>
</protein>
<name>A0A9N7UWT7_PLEPL</name>
<dbReference type="Proteomes" id="UP001153269">
    <property type="component" value="Unassembled WGS sequence"/>
</dbReference>
<evidence type="ECO:0000313" key="2">
    <source>
        <dbReference type="Proteomes" id="UP001153269"/>
    </source>
</evidence>
<accession>A0A9N7UWT7</accession>
<dbReference type="AlphaFoldDB" id="A0A9N7UWT7"/>
<sequence>MISTSFTSPLVEINPTKENHLSGVGGRHLATCAAGLTALMSGGVLARGPACLGAAISPTRGRLEWRSLSSAPFNMGSHLKPSEELLLHRPSASTLVSFHLNDLSCFSSSAIHGASLHSVVSELRAGWDLFPKVQQVVNSAARIK</sequence>
<proteinExistence type="predicted"/>
<dbReference type="EMBL" id="CADEAL010002129">
    <property type="protein sequence ID" value="CAB1438271.1"/>
    <property type="molecule type" value="Genomic_DNA"/>
</dbReference>
<gene>
    <name evidence="1" type="ORF">PLEPLA_LOCUS26216</name>
</gene>